<dbReference type="InterPro" id="IPR054542">
    <property type="entry name" value="Cys_met_metab_PP"/>
</dbReference>
<dbReference type="PANTHER" id="PTHR11808:SF90">
    <property type="entry name" value="CYSTATHIONINE GAMMA-SYNTHASE"/>
    <property type="match status" value="1"/>
</dbReference>
<sequence>MNQRIETKLAQIGNRSEKVTGTVNPPVYFSTAYRHAGIGESTGFDYIRTGNPTRRLVEDAIADLEHGTGGFAFSSGMAAIQTIMALFESGDELIVSSDLYGGTYRLFEKEWRKYGLQFQYDDFTDLNATEQRISSQTKALFIETPTNPLMQEANIKELASLAKRHNILVIVDNTFYTPVIQKPILDGADIVIHSATKYLGGHNDVLAGLVVTKGEELTVAFAEHQNAIGAVLSPFDSWLLIRGMKTLSLRMKQHQSNAQELVEFLEQQPEVTDVLYPGKGGMISFRLQREEWINPFLKNLNTITFAESLGGVESFITYPATQTHMDIPEEVRAANGVCNRLLRFSVGIEHAEDIKADLQKAFSTMKGAEAVEQL</sequence>
<dbReference type="NCBIfam" id="NF006095">
    <property type="entry name" value="PRK08247.1"/>
    <property type="match status" value="1"/>
</dbReference>
<evidence type="ECO:0000256" key="3">
    <source>
        <dbReference type="ARBA" id="ARBA00022898"/>
    </source>
</evidence>
<dbReference type="EMBL" id="JBHLVO010000007">
    <property type="protein sequence ID" value="MFC0271888.1"/>
    <property type="molecule type" value="Genomic_DNA"/>
</dbReference>
<gene>
    <name evidence="5" type="ORF">ACFFIX_10540</name>
</gene>
<comment type="similarity">
    <text evidence="2 4">Belongs to the trans-sulfuration enzymes family.</text>
</comment>
<evidence type="ECO:0000313" key="5">
    <source>
        <dbReference type="EMBL" id="MFC0271888.1"/>
    </source>
</evidence>
<dbReference type="PIRSF" id="PIRSF001434">
    <property type="entry name" value="CGS"/>
    <property type="match status" value="1"/>
</dbReference>
<dbReference type="Gene3D" id="3.90.1150.10">
    <property type="entry name" value="Aspartate Aminotransferase, domain 1"/>
    <property type="match status" value="1"/>
</dbReference>
<name>A0ABV6GEJ9_9BACI</name>
<dbReference type="PROSITE" id="PS00868">
    <property type="entry name" value="CYS_MET_METAB_PP"/>
    <property type="match status" value="1"/>
</dbReference>
<keyword evidence="6" id="KW-1185">Reference proteome</keyword>
<dbReference type="RefSeq" id="WP_378933613.1">
    <property type="nucleotide sequence ID" value="NZ_JBHLVO010000007.1"/>
</dbReference>
<dbReference type="SUPFAM" id="SSF53383">
    <property type="entry name" value="PLP-dependent transferases"/>
    <property type="match status" value="1"/>
</dbReference>
<evidence type="ECO:0000313" key="6">
    <source>
        <dbReference type="Proteomes" id="UP001589854"/>
    </source>
</evidence>
<proteinExistence type="inferred from homology"/>
<dbReference type="Pfam" id="PF01053">
    <property type="entry name" value="Cys_Met_Meta_PP"/>
    <property type="match status" value="1"/>
</dbReference>
<dbReference type="PANTHER" id="PTHR11808">
    <property type="entry name" value="TRANS-SULFURATION ENZYME FAMILY MEMBER"/>
    <property type="match status" value="1"/>
</dbReference>
<evidence type="ECO:0000256" key="4">
    <source>
        <dbReference type="RuleBase" id="RU362118"/>
    </source>
</evidence>
<keyword evidence="3 4" id="KW-0663">Pyridoxal phosphate</keyword>
<evidence type="ECO:0000256" key="1">
    <source>
        <dbReference type="ARBA" id="ARBA00001933"/>
    </source>
</evidence>
<dbReference type="Proteomes" id="UP001589854">
    <property type="component" value="Unassembled WGS sequence"/>
</dbReference>
<organism evidence="5 6">
    <name type="scientific">Metabacillus herbersteinensis</name>
    <dbReference type="NCBI Taxonomy" id="283816"/>
    <lineage>
        <taxon>Bacteria</taxon>
        <taxon>Bacillati</taxon>
        <taxon>Bacillota</taxon>
        <taxon>Bacilli</taxon>
        <taxon>Bacillales</taxon>
        <taxon>Bacillaceae</taxon>
        <taxon>Metabacillus</taxon>
    </lineage>
</organism>
<comment type="caution">
    <text evidence="5">The sequence shown here is derived from an EMBL/GenBank/DDBJ whole genome shotgun (WGS) entry which is preliminary data.</text>
</comment>
<evidence type="ECO:0000256" key="2">
    <source>
        <dbReference type="ARBA" id="ARBA00009077"/>
    </source>
</evidence>
<reference evidence="5 6" key="1">
    <citation type="submission" date="2024-09" db="EMBL/GenBank/DDBJ databases">
        <authorList>
            <person name="Sun Q."/>
            <person name="Mori K."/>
        </authorList>
    </citation>
    <scope>NUCLEOTIDE SEQUENCE [LARGE SCALE GENOMIC DNA]</scope>
    <source>
        <strain evidence="5 6">CCM 7228</strain>
    </source>
</reference>
<accession>A0ABV6GEJ9</accession>
<dbReference type="Gene3D" id="3.40.640.10">
    <property type="entry name" value="Type I PLP-dependent aspartate aminotransferase-like (Major domain)"/>
    <property type="match status" value="1"/>
</dbReference>
<dbReference type="InterPro" id="IPR015422">
    <property type="entry name" value="PyrdxlP-dep_Trfase_small"/>
</dbReference>
<protein>
    <submittedName>
        <fullName evidence="5">Methionine biosynthesis PLP-dependent protein</fullName>
    </submittedName>
</protein>
<comment type="cofactor">
    <cofactor evidence="1 4">
        <name>pyridoxal 5'-phosphate</name>
        <dbReference type="ChEBI" id="CHEBI:597326"/>
    </cofactor>
</comment>
<dbReference type="InterPro" id="IPR015421">
    <property type="entry name" value="PyrdxlP-dep_Trfase_major"/>
</dbReference>
<dbReference type="InterPro" id="IPR000277">
    <property type="entry name" value="Cys/Met-Metab_PyrdxlP-dep_enz"/>
</dbReference>
<dbReference type="CDD" id="cd00614">
    <property type="entry name" value="CGS_like"/>
    <property type="match status" value="1"/>
</dbReference>
<dbReference type="InterPro" id="IPR015424">
    <property type="entry name" value="PyrdxlP-dep_Trfase"/>
</dbReference>